<comment type="caution">
    <text evidence="1">The sequence shown here is derived from an EMBL/GenBank/DDBJ whole genome shotgun (WGS) entry which is preliminary data.</text>
</comment>
<feature type="non-terminal residue" evidence="1">
    <location>
        <position position="1"/>
    </location>
</feature>
<reference evidence="1" key="1">
    <citation type="journal article" date="2015" name="Nature">
        <title>Complex archaea that bridge the gap between prokaryotes and eukaryotes.</title>
        <authorList>
            <person name="Spang A."/>
            <person name="Saw J.H."/>
            <person name="Jorgensen S.L."/>
            <person name="Zaremba-Niedzwiedzka K."/>
            <person name="Martijn J."/>
            <person name="Lind A.E."/>
            <person name="van Eijk R."/>
            <person name="Schleper C."/>
            <person name="Guy L."/>
            <person name="Ettema T.J."/>
        </authorList>
    </citation>
    <scope>NUCLEOTIDE SEQUENCE</scope>
</reference>
<dbReference type="EMBL" id="LAZR01019171">
    <property type="protein sequence ID" value="KKL93498.1"/>
    <property type="molecule type" value="Genomic_DNA"/>
</dbReference>
<organism evidence="1">
    <name type="scientific">marine sediment metagenome</name>
    <dbReference type="NCBI Taxonomy" id="412755"/>
    <lineage>
        <taxon>unclassified sequences</taxon>
        <taxon>metagenomes</taxon>
        <taxon>ecological metagenomes</taxon>
    </lineage>
</organism>
<protein>
    <submittedName>
        <fullName evidence="1">Uncharacterized protein</fullName>
    </submittedName>
</protein>
<sequence>GIKMNKPDRKPDVETESLRMWKGNKKDWEDEEGSEVERDGDKYKLMGFTLVKRKDSKEVVFAYKFKHDEMLVVYYNPGVDSDVNELLEGLKCCYAGIDYECRNIFDSLKNAKLDRGLL</sequence>
<accession>A0A0F9G4A0</accession>
<evidence type="ECO:0000313" key="1">
    <source>
        <dbReference type="EMBL" id="KKL93498.1"/>
    </source>
</evidence>
<dbReference type="AlphaFoldDB" id="A0A0F9G4A0"/>
<gene>
    <name evidence="1" type="ORF">LCGC14_1874110</name>
</gene>
<proteinExistence type="predicted"/>
<name>A0A0F9G4A0_9ZZZZ</name>